<name>A0A0R2L4Y4_9LACO</name>
<dbReference type="Proteomes" id="UP000321429">
    <property type="component" value="Unassembled WGS sequence"/>
</dbReference>
<gene>
    <name evidence="3" type="ORF">IV55_GL001150</name>
    <name evidence="2" type="ORF">LSI01_16990</name>
</gene>
<dbReference type="EMBL" id="BJUD01000050">
    <property type="protein sequence ID" value="GEK29388.1"/>
    <property type="molecule type" value="Genomic_DNA"/>
</dbReference>
<keyword evidence="4" id="KW-1185">Reference proteome</keyword>
<evidence type="ECO:0000313" key="5">
    <source>
        <dbReference type="Proteomes" id="UP000321429"/>
    </source>
</evidence>
<evidence type="ECO:0000313" key="3">
    <source>
        <dbReference type="EMBL" id="KRN96626.1"/>
    </source>
</evidence>
<dbReference type="PATRIC" id="fig|348151.3.peg.1179"/>
<sequence>MGTGSKTITILFLLLYAYLVFLVFTQPMKMMLAMQVMAVGMFLQAGIDCWCAFRKTK</sequence>
<organism evidence="3 4">
    <name type="scientific">Furfurilactobacillus siliginis</name>
    <dbReference type="NCBI Taxonomy" id="348151"/>
    <lineage>
        <taxon>Bacteria</taxon>
        <taxon>Bacillati</taxon>
        <taxon>Bacillota</taxon>
        <taxon>Bacilli</taxon>
        <taxon>Lactobacillales</taxon>
        <taxon>Lactobacillaceae</taxon>
        <taxon>Furfurilactobacillus</taxon>
    </lineage>
</organism>
<proteinExistence type="predicted"/>
<evidence type="ECO:0000256" key="1">
    <source>
        <dbReference type="SAM" id="Phobius"/>
    </source>
</evidence>
<dbReference type="AlphaFoldDB" id="A0A0R2L4Y4"/>
<keyword evidence="1" id="KW-0812">Transmembrane</keyword>
<keyword evidence="1" id="KW-0472">Membrane</keyword>
<reference evidence="2 5" key="2">
    <citation type="submission" date="2019-07" db="EMBL/GenBank/DDBJ databases">
        <title>Whole genome shotgun sequence of Lactobacillus siliginis NBRC 101315.</title>
        <authorList>
            <person name="Hosoyama A."/>
            <person name="Uohara A."/>
            <person name="Ohji S."/>
            <person name="Ichikawa N."/>
        </authorList>
    </citation>
    <scope>NUCLEOTIDE SEQUENCE [LARGE SCALE GENOMIC DNA]</scope>
    <source>
        <strain evidence="2 5">NBRC 101315</strain>
    </source>
</reference>
<evidence type="ECO:0000313" key="2">
    <source>
        <dbReference type="EMBL" id="GEK29388.1"/>
    </source>
</evidence>
<accession>A0A0R2L4Y4</accession>
<feature type="transmembrane region" description="Helical" evidence="1">
    <location>
        <begin position="30"/>
        <end position="53"/>
    </location>
</feature>
<feature type="transmembrane region" description="Helical" evidence="1">
    <location>
        <begin position="7"/>
        <end position="24"/>
    </location>
</feature>
<dbReference type="Proteomes" id="UP000051139">
    <property type="component" value="Unassembled WGS sequence"/>
</dbReference>
<dbReference type="RefSeq" id="WP_169790614.1">
    <property type="nucleotide sequence ID" value="NZ_BJUD01000050.1"/>
</dbReference>
<dbReference type="STRING" id="348151.IV55_GL001150"/>
<keyword evidence="1" id="KW-1133">Transmembrane helix</keyword>
<comment type="caution">
    <text evidence="3">The sequence shown here is derived from an EMBL/GenBank/DDBJ whole genome shotgun (WGS) entry which is preliminary data.</text>
</comment>
<dbReference type="EMBL" id="JQCB01000003">
    <property type="protein sequence ID" value="KRN96626.1"/>
    <property type="molecule type" value="Genomic_DNA"/>
</dbReference>
<protein>
    <submittedName>
        <fullName evidence="3">Uncharacterized protein</fullName>
    </submittedName>
</protein>
<reference evidence="3 4" key="1">
    <citation type="journal article" date="2015" name="Genome Announc.">
        <title>Expanding the biotechnology potential of lactobacilli through comparative genomics of 213 strains and associated genera.</title>
        <authorList>
            <person name="Sun Z."/>
            <person name="Harris H.M."/>
            <person name="McCann A."/>
            <person name="Guo C."/>
            <person name="Argimon S."/>
            <person name="Zhang W."/>
            <person name="Yang X."/>
            <person name="Jeffery I.B."/>
            <person name="Cooney J.C."/>
            <person name="Kagawa T.F."/>
            <person name="Liu W."/>
            <person name="Song Y."/>
            <person name="Salvetti E."/>
            <person name="Wrobel A."/>
            <person name="Rasinkangas P."/>
            <person name="Parkhill J."/>
            <person name="Rea M.C."/>
            <person name="O'Sullivan O."/>
            <person name="Ritari J."/>
            <person name="Douillard F.P."/>
            <person name="Paul Ross R."/>
            <person name="Yang R."/>
            <person name="Briner A.E."/>
            <person name="Felis G.E."/>
            <person name="de Vos W.M."/>
            <person name="Barrangou R."/>
            <person name="Klaenhammer T.R."/>
            <person name="Caufield P.W."/>
            <person name="Cui Y."/>
            <person name="Zhang H."/>
            <person name="O'Toole P.W."/>
        </authorList>
    </citation>
    <scope>NUCLEOTIDE SEQUENCE [LARGE SCALE GENOMIC DNA]</scope>
    <source>
        <strain evidence="3 4">DSM 22696</strain>
    </source>
</reference>
<evidence type="ECO:0000313" key="4">
    <source>
        <dbReference type="Proteomes" id="UP000051139"/>
    </source>
</evidence>